<sequence>MRRQYWMPGTDKGRKRFENKLVELETIAFAKAFVAPEGREFEHYTFQVEMRLRKSVTQAFGQGSKEFETWIKSDQFQEWTSERPVHFFPSTLWIEGYLDPYRARAEAWQEWFKIPRHELRNSNSLSFKYKECELISDNKICWINFMSWVTPMLQRCCLDVGLYGTVFKVGVLEPTLASDLGVHVMVFYVAKKLHNIEWSSSKEEMHKELFAFTISYPTMICGDFFTDMSHDEMVRFVSTRQISPALAKDRQQWPRFATTSQDSPPLAKLRQHWPSFASNGEALLALAKVRHHWQSFANIGEAWPAVAKVHHHWPRFATTGEASPPLAKVRHHR</sequence>
<protein>
    <submittedName>
        <fullName evidence="1">Uncharacterized protein</fullName>
    </submittedName>
</protein>
<reference evidence="1 2" key="1">
    <citation type="submission" date="2024-09" db="EMBL/GenBank/DDBJ databases">
        <title>Chromosome-scale assembly of Riccia fluitans.</title>
        <authorList>
            <person name="Paukszto L."/>
            <person name="Sawicki J."/>
            <person name="Karawczyk K."/>
            <person name="Piernik-Szablinska J."/>
            <person name="Szczecinska M."/>
            <person name="Mazdziarz M."/>
        </authorList>
    </citation>
    <scope>NUCLEOTIDE SEQUENCE [LARGE SCALE GENOMIC DNA]</scope>
    <source>
        <strain evidence="1">Rf_01</strain>
        <tissue evidence="1">Aerial parts of the thallus</tissue>
    </source>
</reference>
<evidence type="ECO:0000313" key="1">
    <source>
        <dbReference type="EMBL" id="KAL2650020.1"/>
    </source>
</evidence>
<name>A0ABD1ZFA8_9MARC</name>
<accession>A0ABD1ZFA8</accession>
<gene>
    <name evidence="1" type="ORF">R1flu_018148</name>
</gene>
<dbReference type="EMBL" id="JBHFFA010000001">
    <property type="protein sequence ID" value="KAL2650020.1"/>
    <property type="molecule type" value="Genomic_DNA"/>
</dbReference>
<organism evidence="1 2">
    <name type="scientific">Riccia fluitans</name>
    <dbReference type="NCBI Taxonomy" id="41844"/>
    <lineage>
        <taxon>Eukaryota</taxon>
        <taxon>Viridiplantae</taxon>
        <taxon>Streptophyta</taxon>
        <taxon>Embryophyta</taxon>
        <taxon>Marchantiophyta</taxon>
        <taxon>Marchantiopsida</taxon>
        <taxon>Marchantiidae</taxon>
        <taxon>Marchantiales</taxon>
        <taxon>Ricciaceae</taxon>
        <taxon>Riccia</taxon>
    </lineage>
</organism>
<dbReference type="Proteomes" id="UP001605036">
    <property type="component" value="Unassembled WGS sequence"/>
</dbReference>
<keyword evidence="2" id="KW-1185">Reference proteome</keyword>
<comment type="caution">
    <text evidence="1">The sequence shown here is derived from an EMBL/GenBank/DDBJ whole genome shotgun (WGS) entry which is preliminary data.</text>
</comment>
<proteinExistence type="predicted"/>
<evidence type="ECO:0000313" key="2">
    <source>
        <dbReference type="Proteomes" id="UP001605036"/>
    </source>
</evidence>
<dbReference type="AlphaFoldDB" id="A0ABD1ZFA8"/>